<gene>
    <name evidence="3" type="ORF">PV05_02506</name>
</gene>
<dbReference type="PANTHER" id="PTHR28160">
    <property type="entry name" value="54S RIBOSOMAL PROTEIN L15, MITOCHONDRIAL"/>
    <property type="match status" value="1"/>
</dbReference>
<evidence type="ECO:0000313" key="3">
    <source>
        <dbReference type="EMBL" id="KIW57952.1"/>
    </source>
</evidence>
<dbReference type="Pfam" id="PF14622">
    <property type="entry name" value="Ribonucleas_3_3"/>
    <property type="match status" value="1"/>
</dbReference>
<dbReference type="InterPro" id="IPR000999">
    <property type="entry name" value="RNase_III_dom"/>
</dbReference>
<dbReference type="FunFam" id="1.10.1520.10:FF:000018">
    <property type="entry name" value="RNase III domain protein"/>
    <property type="match status" value="1"/>
</dbReference>
<dbReference type="GO" id="GO:0005762">
    <property type="term" value="C:mitochondrial large ribosomal subunit"/>
    <property type="evidence" value="ECO:0007669"/>
    <property type="project" value="InterPro"/>
</dbReference>
<dbReference type="GO" id="GO:0006396">
    <property type="term" value="P:RNA processing"/>
    <property type="evidence" value="ECO:0007669"/>
    <property type="project" value="InterPro"/>
</dbReference>
<dbReference type="PANTHER" id="PTHR28160:SF1">
    <property type="entry name" value="LARGE RIBOSOMAL SUBUNIT PROTEIN ML57"/>
    <property type="match status" value="1"/>
</dbReference>
<dbReference type="STRING" id="348802.A0A0D2D6K7"/>
<keyword evidence="4" id="KW-1185">Reference proteome</keyword>
<dbReference type="RefSeq" id="XP_013318536.1">
    <property type="nucleotide sequence ID" value="XM_013463082.1"/>
</dbReference>
<feature type="region of interest" description="Disordered" evidence="1">
    <location>
        <begin position="39"/>
        <end position="59"/>
    </location>
</feature>
<name>A0A0D2D6K7_9EURO</name>
<dbReference type="SUPFAM" id="SSF69065">
    <property type="entry name" value="RNase III domain-like"/>
    <property type="match status" value="1"/>
</dbReference>
<dbReference type="EMBL" id="KN847318">
    <property type="protein sequence ID" value="KIW57952.1"/>
    <property type="molecule type" value="Genomic_DNA"/>
</dbReference>
<dbReference type="InterPro" id="IPR040030">
    <property type="entry name" value="Ribosomal_mL57"/>
</dbReference>
<dbReference type="GeneID" id="25324414"/>
<sequence length="282" mass="31627">MSCKTSSSARIFVDLLRPTRRRTNCDCIHTRYLNSKVPRQARHVSTAAPQQSEMEVDSDRLPRWATTPAGMKAPVRTRPERPTIKINTDQRKLDDVYVNFLGRDGHKLLSEETKWLAVTSKSFDHGRRGFNDRLAFFGKRIVELQCSLGLLSVSDSTYFLRSGDQDPHDRKPFRHPAIEAVECLSGGAHDYFTHHKAISNLATQYGLPEVVRWHPRFPDRLEASGADLVYSQAVFAIIGALALEQGGAVANRIAKERVLIPMGMKRNWTPKVAAPESSSSSS</sequence>
<dbReference type="GO" id="GO:0004525">
    <property type="term" value="F:ribonuclease III activity"/>
    <property type="evidence" value="ECO:0007669"/>
    <property type="project" value="InterPro"/>
</dbReference>
<accession>A0A0D2D6K7</accession>
<organism evidence="3 4">
    <name type="scientific">Exophiala xenobiotica</name>
    <dbReference type="NCBI Taxonomy" id="348802"/>
    <lineage>
        <taxon>Eukaryota</taxon>
        <taxon>Fungi</taxon>
        <taxon>Dikarya</taxon>
        <taxon>Ascomycota</taxon>
        <taxon>Pezizomycotina</taxon>
        <taxon>Eurotiomycetes</taxon>
        <taxon>Chaetothyriomycetidae</taxon>
        <taxon>Chaetothyriales</taxon>
        <taxon>Herpotrichiellaceae</taxon>
        <taxon>Exophiala</taxon>
    </lineage>
</organism>
<evidence type="ECO:0000259" key="2">
    <source>
        <dbReference type="Pfam" id="PF14622"/>
    </source>
</evidence>
<protein>
    <recommendedName>
        <fullName evidence="2">RNase III domain-containing protein</fullName>
    </recommendedName>
</protein>
<dbReference type="HOGENOM" id="CLU_057354_0_0_1"/>
<dbReference type="GO" id="GO:0032543">
    <property type="term" value="P:mitochondrial translation"/>
    <property type="evidence" value="ECO:0007669"/>
    <property type="project" value="InterPro"/>
</dbReference>
<dbReference type="GO" id="GO:0003735">
    <property type="term" value="F:structural constituent of ribosome"/>
    <property type="evidence" value="ECO:0007669"/>
    <property type="project" value="InterPro"/>
</dbReference>
<feature type="domain" description="RNase III" evidence="2">
    <location>
        <begin position="111"/>
        <end position="259"/>
    </location>
</feature>
<dbReference type="AlphaFoldDB" id="A0A0D2D6K7"/>
<dbReference type="InterPro" id="IPR036389">
    <property type="entry name" value="RNase_III_sf"/>
</dbReference>
<dbReference type="Proteomes" id="UP000054342">
    <property type="component" value="Unassembled WGS sequence"/>
</dbReference>
<reference evidence="3 4" key="1">
    <citation type="submission" date="2015-01" db="EMBL/GenBank/DDBJ databases">
        <title>The Genome Sequence of Exophiala xenobiotica CBS118157.</title>
        <authorList>
            <consortium name="The Broad Institute Genomics Platform"/>
            <person name="Cuomo C."/>
            <person name="de Hoog S."/>
            <person name="Gorbushina A."/>
            <person name="Stielow B."/>
            <person name="Teixiera M."/>
            <person name="Abouelleil A."/>
            <person name="Chapman S.B."/>
            <person name="Priest M."/>
            <person name="Young S.K."/>
            <person name="Wortman J."/>
            <person name="Nusbaum C."/>
            <person name="Birren B."/>
        </authorList>
    </citation>
    <scope>NUCLEOTIDE SEQUENCE [LARGE SCALE GENOMIC DNA]</scope>
    <source>
        <strain evidence="3 4">CBS 118157</strain>
    </source>
</reference>
<dbReference type="OrthoDB" id="2281895at2759"/>
<dbReference type="Gene3D" id="1.10.1520.10">
    <property type="entry name" value="Ribonuclease III domain"/>
    <property type="match status" value="1"/>
</dbReference>
<evidence type="ECO:0000256" key="1">
    <source>
        <dbReference type="SAM" id="MobiDB-lite"/>
    </source>
</evidence>
<evidence type="ECO:0000313" key="4">
    <source>
        <dbReference type="Proteomes" id="UP000054342"/>
    </source>
</evidence>
<proteinExistence type="predicted"/>